<name>A0A3E5AP03_9FIRM</name>
<reference evidence="3 5" key="2">
    <citation type="submission" date="2019-08" db="EMBL/GenBank/DDBJ databases">
        <authorList>
            <person name="Duncan S."/>
            <person name="Walker A."/>
        </authorList>
    </citation>
    <scope>NUCLEOTIDE SEQUENCE [LARGE SCALE GENOMIC DNA]</scope>
    <source>
        <strain evidence="3 5">T3WBe13</strain>
    </source>
</reference>
<feature type="transmembrane region" description="Helical" evidence="1">
    <location>
        <begin position="12"/>
        <end position="31"/>
    </location>
</feature>
<comment type="caution">
    <text evidence="2">The sequence shown here is derived from an EMBL/GenBank/DDBJ whole genome shotgun (WGS) entry which is preliminary data.</text>
</comment>
<organism evidence="2 4">
    <name type="scientific">Agathobacter rectalis</name>
    <dbReference type="NCBI Taxonomy" id="39491"/>
    <lineage>
        <taxon>Bacteria</taxon>
        <taxon>Bacillati</taxon>
        <taxon>Bacillota</taxon>
        <taxon>Clostridia</taxon>
        <taxon>Lachnospirales</taxon>
        <taxon>Lachnospiraceae</taxon>
        <taxon>Agathobacter</taxon>
    </lineage>
</organism>
<feature type="transmembrane region" description="Helical" evidence="1">
    <location>
        <begin position="103"/>
        <end position="122"/>
    </location>
</feature>
<evidence type="ECO:0000313" key="4">
    <source>
        <dbReference type="Proteomes" id="UP000260970"/>
    </source>
</evidence>
<dbReference type="AlphaFoldDB" id="A0A3E5AP03"/>
<keyword evidence="1" id="KW-0472">Membrane</keyword>
<reference evidence="2 4" key="1">
    <citation type="submission" date="2018-08" db="EMBL/GenBank/DDBJ databases">
        <title>A genome reference for cultivated species of the human gut microbiota.</title>
        <authorList>
            <person name="Zou Y."/>
            <person name="Xue W."/>
            <person name="Luo G."/>
        </authorList>
    </citation>
    <scope>NUCLEOTIDE SEQUENCE [LARGE SCALE GENOMIC DNA]</scope>
    <source>
        <strain evidence="2 4">OM05-6AA</strain>
    </source>
</reference>
<dbReference type="Proteomes" id="UP000324327">
    <property type="component" value="Unassembled WGS sequence"/>
</dbReference>
<dbReference type="EMBL" id="QSUG01000005">
    <property type="protein sequence ID" value="RGN23807.1"/>
    <property type="molecule type" value="Genomic_DNA"/>
</dbReference>
<feature type="transmembrane region" description="Helical" evidence="1">
    <location>
        <begin position="38"/>
        <end position="56"/>
    </location>
</feature>
<evidence type="ECO:0000313" key="2">
    <source>
        <dbReference type="EMBL" id="RGN23807.1"/>
    </source>
</evidence>
<dbReference type="RefSeq" id="WP_117690907.1">
    <property type="nucleotide sequence ID" value="NZ_QSUE01000017.1"/>
</dbReference>
<dbReference type="EMBL" id="VSTF01000015">
    <property type="protein sequence ID" value="TYL57766.1"/>
    <property type="molecule type" value="Genomic_DNA"/>
</dbReference>
<sequence length="166" mass="19388">MEYLNLEKSGLITILIPLNFLIGEYTLFFRLNGWSRKIIHLITGVIDLFFVVATIASGEHPYYPFVIFGGMLIGIIQSEWRYREFSEETNCWDKIDILFKKGRILLGAILIIIEIVVRMLYPSMFMRLPLITRIFSYIILAVLPIEIIVFNSFLVKKHNGMAIEYF</sequence>
<reference evidence="3 5" key="3">
    <citation type="submission" date="2019-09" db="EMBL/GenBank/DDBJ databases">
        <title>Strain-level analysis of Eubacterium rectale using genomes from metagenomes.</title>
        <authorList>
            <person name="Karcher N."/>
            <person name="Segata N."/>
        </authorList>
    </citation>
    <scope>NUCLEOTIDE SEQUENCE [LARGE SCALE GENOMIC DNA]</scope>
    <source>
        <strain evidence="3 5">T3WBe13</strain>
    </source>
</reference>
<evidence type="ECO:0000313" key="5">
    <source>
        <dbReference type="Proteomes" id="UP000324327"/>
    </source>
</evidence>
<keyword evidence="1" id="KW-1133">Transmembrane helix</keyword>
<keyword evidence="1" id="KW-0812">Transmembrane</keyword>
<protein>
    <submittedName>
        <fullName evidence="2">Uncharacterized protein</fullName>
    </submittedName>
</protein>
<feature type="transmembrane region" description="Helical" evidence="1">
    <location>
        <begin position="134"/>
        <end position="155"/>
    </location>
</feature>
<dbReference type="Proteomes" id="UP000260970">
    <property type="component" value="Unassembled WGS sequence"/>
</dbReference>
<gene>
    <name evidence="2" type="ORF">DXB72_07365</name>
    <name evidence="3" type="ORF">FYL31_11735</name>
</gene>
<proteinExistence type="predicted"/>
<evidence type="ECO:0000313" key="3">
    <source>
        <dbReference type="EMBL" id="TYL57766.1"/>
    </source>
</evidence>
<evidence type="ECO:0000256" key="1">
    <source>
        <dbReference type="SAM" id="Phobius"/>
    </source>
</evidence>
<accession>A0A3E5AP03</accession>
<feature type="transmembrane region" description="Helical" evidence="1">
    <location>
        <begin position="62"/>
        <end position="82"/>
    </location>
</feature>